<keyword evidence="3" id="KW-1185">Reference proteome</keyword>
<feature type="signal peptide" evidence="1">
    <location>
        <begin position="1"/>
        <end position="23"/>
    </location>
</feature>
<evidence type="ECO:0008006" key="4">
    <source>
        <dbReference type="Google" id="ProtNLM"/>
    </source>
</evidence>
<dbReference type="AlphaFoldDB" id="A0A1Y5TJI1"/>
<dbReference type="EMBL" id="FWFL01000010">
    <property type="protein sequence ID" value="SLN61856.1"/>
    <property type="molecule type" value="Genomic_DNA"/>
</dbReference>
<gene>
    <name evidence="2" type="ORF">PEL8287_03355</name>
</gene>
<accession>A0A1Y5TJI1</accession>
<reference evidence="2 3" key="1">
    <citation type="submission" date="2017-03" db="EMBL/GenBank/DDBJ databases">
        <authorList>
            <person name="Afonso C.L."/>
            <person name="Miller P.J."/>
            <person name="Scott M.A."/>
            <person name="Spackman E."/>
            <person name="Goraichik I."/>
            <person name="Dimitrov K.M."/>
            <person name="Suarez D.L."/>
            <person name="Swayne D.E."/>
        </authorList>
    </citation>
    <scope>NUCLEOTIDE SEQUENCE [LARGE SCALE GENOMIC DNA]</scope>
    <source>
        <strain evidence="2 3">CECT 8287</strain>
    </source>
</reference>
<evidence type="ECO:0000313" key="2">
    <source>
        <dbReference type="EMBL" id="SLN61856.1"/>
    </source>
</evidence>
<keyword evidence="1" id="KW-0732">Signal</keyword>
<dbReference type="RefSeq" id="WP_235862325.1">
    <property type="nucleotide sequence ID" value="NZ_FWFL01000010.1"/>
</dbReference>
<organism evidence="2 3">
    <name type="scientific">Roseovarius litorisediminis</name>
    <dbReference type="NCBI Taxonomy" id="1312363"/>
    <lineage>
        <taxon>Bacteria</taxon>
        <taxon>Pseudomonadati</taxon>
        <taxon>Pseudomonadota</taxon>
        <taxon>Alphaproteobacteria</taxon>
        <taxon>Rhodobacterales</taxon>
        <taxon>Roseobacteraceae</taxon>
        <taxon>Roseovarius</taxon>
    </lineage>
</organism>
<protein>
    <recommendedName>
        <fullName evidence="4">Lectin</fullName>
    </recommendedName>
</protein>
<dbReference type="SUPFAM" id="SSF56436">
    <property type="entry name" value="C-type lectin-like"/>
    <property type="match status" value="1"/>
</dbReference>
<dbReference type="Gene3D" id="3.10.100.10">
    <property type="entry name" value="Mannose-Binding Protein A, subunit A"/>
    <property type="match status" value="1"/>
</dbReference>
<sequence length="69" mass="6949">MLKCEITLLASAILVTSLSAAQAQEHLMGFFVTSVGVGDGGNLGGLEGADAHCNTLATAAGSTGREWRA</sequence>
<dbReference type="InterPro" id="IPR016187">
    <property type="entry name" value="CTDL_fold"/>
</dbReference>
<feature type="chain" id="PRO_5012350900" description="Lectin" evidence="1">
    <location>
        <begin position="24"/>
        <end position="69"/>
    </location>
</feature>
<name>A0A1Y5TJI1_9RHOB</name>
<dbReference type="Proteomes" id="UP000193827">
    <property type="component" value="Unassembled WGS sequence"/>
</dbReference>
<proteinExistence type="predicted"/>
<evidence type="ECO:0000313" key="3">
    <source>
        <dbReference type="Proteomes" id="UP000193827"/>
    </source>
</evidence>
<dbReference type="InterPro" id="IPR016186">
    <property type="entry name" value="C-type_lectin-like/link_sf"/>
</dbReference>
<evidence type="ECO:0000256" key="1">
    <source>
        <dbReference type="SAM" id="SignalP"/>
    </source>
</evidence>